<dbReference type="EMBL" id="JAASRO010000001">
    <property type="protein sequence ID" value="NIK58219.1"/>
    <property type="molecule type" value="Genomic_DNA"/>
</dbReference>
<keyword evidence="3" id="KW-1185">Reference proteome</keyword>
<dbReference type="SUPFAM" id="SSF56601">
    <property type="entry name" value="beta-lactamase/transpeptidase-like"/>
    <property type="match status" value="1"/>
</dbReference>
<organism evidence="2 3">
    <name type="scientific">Kribbella shirazensis</name>
    <dbReference type="NCBI Taxonomy" id="1105143"/>
    <lineage>
        <taxon>Bacteria</taxon>
        <taxon>Bacillati</taxon>
        <taxon>Actinomycetota</taxon>
        <taxon>Actinomycetes</taxon>
        <taxon>Propionibacteriales</taxon>
        <taxon>Kribbellaceae</taxon>
        <taxon>Kribbella</taxon>
    </lineage>
</organism>
<reference evidence="2 3" key="1">
    <citation type="submission" date="2020-03" db="EMBL/GenBank/DDBJ databases">
        <title>Sequencing the genomes of 1000 actinobacteria strains.</title>
        <authorList>
            <person name="Klenk H.-P."/>
        </authorList>
    </citation>
    <scope>NUCLEOTIDE SEQUENCE [LARGE SCALE GENOMIC DNA]</scope>
    <source>
        <strain evidence="2 3">DSM 45490</strain>
    </source>
</reference>
<dbReference type="RefSeq" id="WP_167208846.1">
    <property type="nucleotide sequence ID" value="NZ_JAASRO010000001.1"/>
</dbReference>
<dbReference type="InterPro" id="IPR012338">
    <property type="entry name" value="Beta-lactam/transpept-like"/>
</dbReference>
<protein>
    <submittedName>
        <fullName evidence="2">CubicO group peptidase (Beta-lactamase class C family)</fullName>
    </submittedName>
</protein>
<dbReference type="Proteomes" id="UP000555407">
    <property type="component" value="Unassembled WGS sequence"/>
</dbReference>
<evidence type="ECO:0000313" key="3">
    <source>
        <dbReference type="Proteomes" id="UP000555407"/>
    </source>
</evidence>
<dbReference type="Pfam" id="PF00144">
    <property type="entry name" value="Beta-lactamase"/>
    <property type="match status" value="1"/>
</dbReference>
<dbReference type="InterPro" id="IPR001466">
    <property type="entry name" value="Beta-lactam-related"/>
</dbReference>
<name>A0A7X6A2H7_9ACTN</name>
<accession>A0A7X6A2H7</accession>
<sequence length="52" mass="5629">MLAARIIEEKTGLPYEQALQTELFGPCGMTDATVEAPRADDRVSASFRSSTP</sequence>
<evidence type="ECO:0000313" key="2">
    <source>
        <dbReference type="EMBL" id="NIK58219.1"/>
    </source>
</evidence>
<gene>
    <name evidence="2" type="ORF">BJY22_003936</name>
</gene>
<proteinExistence type="predicted"/>
<dbReference type="Gene3D" id="3.40.710.10">
    <property type="entry name" value="DD-peptidase/beta-lactamase superfamily"/>
    <property type="match status" value="1"/>
</dbReference>
<evidence type="ECO:0000259" key="1">
    <source>
        <dbReference type="Pfam" id="PF00144"/>
    </source>
</evidence>
<dbReference type="AlphaFoldDB" id="A0A7X6A2H7"/>
<feature type="domain" description="Beta-lactamase-related" evidence="1">
    <location>
        <begin position="2"/>
        <end position="46"/>
    </location>
</feature>
<comment type="caution">
    <text evidence="2">The sequence shown here is derived from an EMBL/GenBank/DDBJ whole genome shotgun (WGS) entry which is preliminary data.</text>
</comment>